<dbReference type="EMBL" id="KB467831">
    <property type="protein sequence ID" value="PCH33726.1"/>
    <property type="molecule type" value="Genomic_DNA"/>
</dbReference>
<feature type="compositionally biased region" description="Basic residues" evidence="8">
    <location>
        <begin position="701"/>
        <end position="710"/>
    </location>
</feature>
<evidence type="ECO:0000256" key="3">
    <source>
        <dbReference type="ARBA" id="ARBA00022801"/>
    </source>
</evidence>
<protein>
    <recommendedName>
        <fullName evidence="7">ATP-dependent DNA helicase</fullName>
        <ecNumber evidence="7">5.6.2.4</ecNumber>
    </recommendedName>
</protein>
<dbReference type="PROSITE" id="PS51194">
    <property type="entry name" value="HELICASE_CTER"/>
    <property type="match status" value="1"/>
</dbReference>
<dbReference type="GO" id="GO:0005694">
    <property type="term" value="C:chromosome"/>
    <property type="evidence" value="ECO:0007669"/>
    <property type="project" value="TreeGrafter"/>
</dbReference>
<dbReference type="OrthoDB" id="2507344at2759"/>
<dbReference type="InterPro" id="IPR011545">
    <property type="entry name" value="DEAD/DEAH_box_helicase_dom"/>
</dbReference>
<dbReference type="SMART" id="SM00490">
    <property type="entry name" value="HELICc"/>
    <property type="match status" value="1"/>
</dbReference>
<accession>A0A2H3IUS0</accession>
<organism evidence="11 12">
    <name type="scientific">Wolfiporia cocos (strain MD-104)</name>
    <name type="common">Brown rot fungus</name>
    <dbReference type="NCBI Taxonomy" id="742152"/>
    <lineage>
        <taxon>Eukaryota</taxon>
        <taxon>Fungi</taxon>
        <taxon>Dikarya</taxon>
        <taxon>Basidiomycota</taxon>
        <taxon>Agaricomycotina</taxon>
        <taxon>Agaricomycetes</taxon>
        <taxon>Polyporales</taxon>
        <taxon>Phaeolaceae</taxon>
        <taxon>Wolfiporia</taxon>
    </lineage>
</organism>
<dbReference type="GO" id="GO:0003676">
    <property type="term" value="F:nucleic acid binding"/>
    <property type="evidence" value="ECO:0007669"/>
    <property type="project" value="InterPro"/>
</dbReference>
<dbReference type="Proteomes" id="UP000218811">
    <property type="component" value="Unassembled WGS sequence"/>
</dbReference>
<feature type="compositionally biased region" description="Low complexity" evidence="8">
    <location>
        <begin position="680"/>
        <end position="700"/>
    </location>
</feature>
<dbReference type="STRING" id="742152.A0A2H3IUS0"/>
<reference evidence="11 12" key="1">
    <citation type="journal article" date="2012" name="Science">
        <title>The Paleozoic origin of enzymatic lignin decomposition reconstructed from 31 fungal genomes.</title>
        <authorList>
            <person name="Floudas D."/>
            <person name="Binder M."/>
            <person name="Riley R."/>
            <person name="Barry K."/>
            <person name="Blanchette R.A."/>
            <person name="Henrissat B."/>
            <person name="Martinez A.T."/>
            <person name="Otillar R."/>
            <person name="Spatafora J.W."/>
            <person name="Yadav J.S."/>
            <person name="Aerts A."/>
            <person name="Benoit I."/>
            <person name="Boyd A."/>
            <person name="Carlson A."/>
            <person name="Copeland A."/>
            <person name="Coutinho P.M."/>
            <person name="de Vries R.P."/>
            <person name="Ferreira P."/>
            <person name="Findley K."/>
            <person name="Foster B."/>
            <person name="Gaskell J."/>
            <person name="Glotzer D."/>
            <person name="Gorecki P."/>
            <person name="Heitman J."/>
            <person name="Hesse C."/>
            <person name="Hori C."/>
            <person name="Igarashi K."/>
            <person name="Jurgens J.A."/>
            <person name="Kallen N."/>
            <person name="Kersten P."/>
            <person name="Kohler A."/>
            <person name="Kuees U."/>
            <person name="Kumar T.K.A."/>
            <person name="Kuo A."/>
            <person name="LaButti K."/>
            <person name="Larrondo L.F."/>
            <person name="Lindquist E."/>
            <person name="Ling A."/>
            <person name="Lombard V."/>
            <person name="Lucas S."/>
            <person name="Lundell T."/>
            <person name="Martin R."/>
            <person name="McLaughlin D.J."/>
            <person name="Morgenstern I."/>
            <person name="Morin E."/>
            <person name="Murat C."/>
            <person name="Nagy L.G."/>
            <person name="Nolan M."/>
            <person name="Ohm R.A."/>
            <person name="Patyshakuliyeva A."/>
            <person name="Rokas A."/>
            <person name="Ruiz-Duenas F.J."/>
            <person name="Sabat G."/>
            <person name="Salamov A."/>
            <person name="Samejima M."/>
            <person name="Schmutz J."/>
            <person name="Slot J.C."/>
            <person name="St John F."/>
            <person name="Stenlid J."/>
            <person name="Sun H."/>
            <person name="Sun S."/>
            <person name="Syed K."/>
            <person name="Tsang A."/>
            <person name="Wiebenga A."/>
            <person name="Young D."/>
            <person name="Pisabarro A."/>
            <person name="Eastwood D.C."/>
            <person name="Martin F."/>
            <person name="Cullen D."/>
            <person name="Grigoriev I.V."/>
            <person name="Hibbett D.S."/>
        </authorList>
    </citation>
    <scope>NUCLEOTIDE SEQUENCE [LARGE SCALE GENOMIC DNA]</scope>
    <source>
        <strain evidence="11 12">MD-104</strain>
    </source>
</reference>
<dbReference type="OMA" id="TVENFVY"/>
<keyword evidence="3 7" id="KW-0378">Hydrolase</keyword>
<evidence type="ECO:0000256" key="5">
    <source>
        <dbReference type="ARBA" id="ARBA00022840"/>
    </source>
</evidence>
<dbReference type="GO" id="GO:0005524">
    <property type="term" value="F:ATP binding"/>
    <property type="evidence" value="ECO:0007669"/>
    <property type="project" value="UniProtKB-KW"/>
</dbReference>
<name>A0A2H3IUS0_WOLCO</name>
<comment type="catalytic activity">
    <reaction evidence="7">
        <text>ATP + H2O = ADP + phosphate + H(+)</text>
        <dbReference type="Rhea" id="RHEA:13065"/>
        <dbReference type="ChEBI" id="CHEBI:15377"/>
        <dbReference type="ChEBI" id="CHEBI:15378"/>
        <dbReference type="ChEBI" id="CHEBI:30616"/>
        <dbReference type="ChEBI" id="CHEBI:43474"/>
        <dbReference type="ChEBI" id="CHEBI:456216"/>
    </reaction>
</comment>
<proteinExistence type="inferred from homology"/>
<keyword evidence="2 7" id="KW-0547">Nucleotide-binding</keyword>
<evidence type="ECO:0000256" key="6">
    <source>
        <dbReference type="ARBA" id="ARBA00034617"/>
    </source>
</evidence>
<evidence type="ECO:0000256" key="1">
    <source>
        <dbReference type="ARBA" id="ARBA00005446"/>
    </source>
</evidence>
<evidence type="ECO:0000256" key="4">
    <source>
        <dbReference type="ARBA" id="ARBA00022806"/>
    </source>
</evidence>
<dbReference type="AlphaFoldDB" id="A0A2H3IUS0"/>
<dbReference type="NCBIfam" id="TIGR00614">
    <property type="entry name" value="recQ_fam"/>
    <property type="match status" value="1"/>
</dbReference>
<dbReference type="Gene3D" id="1.10.10.10">
    <property type="entry name" value="Winged helix-like DNA-binding domain superfamily/Winged helix DNA-binding domain"/>
    <property type="match status" value="1"/>
</dbReference>
<dbReference type="GO" id="GO:0000724">
    <property type="term" value="P:double-strand break repair via homologous recombination"/>
    <property type="evidence" value="ECO:0007669"/>
    <property type="project" value="TreeGrafter"/>
</dbReference>
<dbReference type="GO" id="GO:0005634">
    <property type="term" value="C:nucleus"/>
    <property type="evidence" value="ECO:0007669"/>
    <property type="project" value="UniProtKB-SubCell"/>
</dbReference>
<dbReference type="GO" id="GO:0009378">
    <property type="term" value="F:four-way junction helicase activity"/>
    <property type="evidence" value="ECO:0007669"/>
    <property type="project" value="TreeGrafter"/>
</dbReference>
<dbReference type="FunFam" id="3.40.50.300:FF:001389">
    <property type="entry name" value="ATP-dependent DNA helicase RecQ"/>
    <property type="match status" value="1"/>
</dbReference>
<keyword evidence="5 7" id="KW-0067">ATP-binding</keyword>
<gene>
    <name evidence="11" type="ORF">WOLCODRAFT_63035</name>
</gene>
<feature type="domain" description="Helicase ATP-binding" evidence="9">
    <location>
        <begin position="26"/>
        <end position="197"/>
    </location>
</feature>
<comment type="similarity">
    <text evidence="1 7">Belongs to the helicase family. RecQ subfamily.</text>
</comment>
<evidence type="ECO:0000313" key="11">
    <source>
        <dbReference type="EMBL" id="PCH33726.1"/>
    </source>
</evidence>
<dbReference type="GO" id="GO:0043138">
    <property type="term" value="F:3'-5' DNA helicase activity"/>
    <property type="evidence" value="ECO:0007669"/>
    <property type="project" value="UniProtKB-EC"/>
</dbReference>
<dbReference type="InterPro" id="IPR004589">
    <property type="entry name" value="DNA_helicase_ATP-dep_RecQ"/>
</dbReference>
<comment type="catalytic activity">
    <reaction evidence="6 7">
        <text>Couples ATP hydrolysis with the unwinding of duplex DNA by translocating in the 3'-5' direction.</text>
        <dbReference type="EC" id="5.6.2.4"/>
    </reaction>
</comment>
<evidence type="ECO:0000256" key="2">
    <source>
        <dbReference type="ARBA" id="ARBA00022741"/>
    </source>
</evidence>
<dbReference type="PROSITE" id="PS51192">
    <property type="entry name" value="HELICASE_ATP_BIND_1"/>
    <property type="match status" value="1"/>
</dbReference>
<comment type="subcellular location">
    <subcellularLocation>
        <location evidence="7">Nucleus</location>
    </subcellularLocation>
</comment>
<dbReference type="InterPro" id="IPR027417">
    <property type="entry name" value="P-loop_NTPase"/>
</dbReference>
<dbReference type="EC" id="5.6.2.4" evidence="7"/>
<evidence type="ECO:0000259" key="10">
    <source>
        <dbReference type="PROSITE" id="PS51194"/>
    </source>
</evidence>
<dbReference type="CDD" id="cd17920">
    <property type="entry name" value="DEXHc_RecQ"/>
    <property type="match status" value="1"/>
</dbReference>
<keyword evidence="7" id="KW-0539">Nucleus</keyword>
<evidence type="ECO:0000256" key="8">
    <source>
        <dbReference type="SAM" id="MobiDB-lite"/>
    </source>
</evidence>
<feature type="domain" description="Helicase C-terminal" evidence="10">
    <location>
        <begin position="222"/>
        <end position="368"/>
    </location>
</feature>
<dbReference type="InterPro" id="IPR032284">
    <property type="entry name" value="RecQ_Zn-bd"/>
</dbReference>
<dbReference type="SUPFAM" id="SSF52540">
    <property type="entry name" value="P-loop containing nucleoside triphosphate hydrolases"/>
    <property type="match status" value="1"/>
</dbReference>
<dbReference type="PANTHER" id="PTHR13710:SF120">
    <property type="entry name" value="BIFUNCTIONAL 3'-5' EXONUCLEASE_ATP-DEPENDENT HELICASE WRN"/>
    <property type="match status" value="1"/>
</dbReference>
<feature type="region of interest" description="Disordered" evidence="8">
    <location>
        <begin position="669"/>
        <end position="710"/>
    </location>
</feature>
<dbReference type="Pfam" id="PF16124">
    <property type="entry name" value="RecQ_Zn_bind"/>
    <property type="match status" value="1"/>
</dbReference>
<dbReference type="GO" id="GO:0005737">
    <property type="term" value="C:cytoplasm"/>
    <property type="evidence" value="ECO:0007669"/>
    <property type="project" value="TreeGrafter"/>
</dbReference>
<dbReference type="PANTHER" id="PTHR13710">
    <property type="entry name" value="DNA HELICASE RECQ FAMILY MEMBER"/>
    <property type="match status" value="1"/>
</dbReference>
<dbReference type="GO" id="GO:0016887">
    <property type="term" value="F:ATP hydrolysis activity"/>
    <property type="evidence" value="ECO:0007669"/>
    <property type="project" value="RHEA"/>
</dbReference>
<dbReference type="Pfam" id="PF00270">
    <property type="entry name" value="DEAD"/>
    <property type="match status" value="1"/>
</dbReference>
<evidence type="ECO:0000256" key="7">
    <source>
        <dbReference type="RuleBase" id="RU364117"/>
    </source>
</evidence>
<dbReference type="InterPro" id="IPR014001">
    <property type="entry name" value="Helicase_ATP-bd"/>
</dbReference>
<dbReference type="InterPro" id="IPR001650">
    <property type="entry name" value="Helicase_C-like"/>
</dbReference>
<evidence type="ECO:0000259" key="9">
    <source>
        <dbReference type="PROSITE" id="PS51192"/>
    </source>
</evidence>
<keyword evidence="12" id="KW-1185">Reference proteome</keyword>
<sequence>MEQAHKVLTETFGFPSFRLSQEAVIRRLLVDNENALVLFPTGGGKSLTYQVPALCLDGITLVISPLIALMKDQVDALVRRGIKAANLDSTLTADRSAWVKNEVLTGQMKLLYVAPERHAMLNNESFIAMMKRVKISLLAVDESHCISQWGASFRPEYLKIARFAEEFDVERVLCLTATATQEVAADICKSFHIDPAAGVFRTPVYRPNLALRVHVANTMQEKLDHLVPILKARTGPAIVYVTLQRHAEEIANYLRPHGLDPMVYHAGMPSEEREKIQLEFMKSEKGIVCATIAFGMGIDKADIRQVVHFHMPKTLENYSQEVGRAGRDGQESMCLMYLSAADFPILEGFARGDTCAKRDIELWIQEVAMREPAGDGTLDFNHYQQMRSYDIRQNVLGLCYAQLELDYGYIRAITPFYSIYDISAQSPDGWQKVMADDSPLAKVIRTYWRPKGAGYQSIYQIDMANAAACSEIDRGDLARHINSWELDGYINTKPSQVRNRYQVLKPLPKATEEIKTLAEQLYTGMVGRESEAIEKLRKVIEFATNDDCLAQALASYFGDGDAVADGLCGKCNFCQTGTGVEFTAQAESVPDPTQIKAILDACPERDDPRLLARMAFGITSPRLTAGKWSNNHPLFGSMVHVDFNALVAAFDKECEKVDYVRSLVVAPAPKMSKKRTHTQSSYPAQSSYGSSNSGGYSRGGPSKRARRGRN</sequence>
<keyword evidence="4 7" id="KW-0347">Helicase</keyword>
<dbReference type="InterPro" id="IPR036388">
    <property type="entry name" value="WH-like_DNA-bd_sf"/>
</dbReference>
<dbReference type="Pfam" id="PF00271">
    <property type="entry name" value="Helicase_C"/>
    <property type="match status" value="1"/>
</dbReference>
<dbReference type="SMART" id="SM00487">
    <property type="entry name" value="DEXDc"/>
    <property type="match status" value="1"/>
</dbReference>
<dbReference type="Gene3D" id="3.40.50.300">
    <property type="entry name" value="P-loop containing nucleotide triphosphate hydrolases"/>
    <property type="match status" value="2"/>
</dbReference>
<evidence type="ECO:0000313" key="12">
    <source>
        <dbReference type="Proteomes" id="UP000218811"/>
    </source>
</evidence>